<gene>
    <name evidence="2" type="ORF">QYF49_21385</name>
</gene>
<evidence type="ECO:0000313" key="3">
    <source>
        <dbReference type="Proteomes" id="UP001168694"/>
    </source>
</evidence>
<keyword evidence="1" id="KW-0732">Signal</keyword>
<dbReference type="RefSeq" id="WP_290401620.1">
    <property type="nucleotide sequence ID" value="NZ_JAUHLN010000005.1"/>
</dbReference>
<evidence type="ECO:0000256" key="1">
    <source>
        <dbReference type="SAM" id="SignalP"/>
    </source>
</evidence>
<organism evidence="2 3">
    <name type="scientific">Fictibacillus terranigra</name>
    <dbReference type="NCBI Taxonomy" id="3058424"/>
    <lineage>
        <taxon>Bacteria</taxon>
        <taxon>Bacillati</taxon>
        <taxon>Bacillota</taxon>
        <taxon>Bacilli</taxon>
        <taxon>Bacillales</taxon>
        <taxon>Fictibacillaceae</taxon>
        <taxon>Fictibacillus</taxon>
    </lineage>
</organism>
<keyword evidence="3" id="KW-1185">Reference proteome</keyword>
<name>A0ABT8EC95_9BACL</name>
<comment type="caution">
    <text evidence="2">The sequence shown here is derived from an EMBL/GenBank/DDBJ whole genome shotgun (WGS) entry which is preliminary data.</text>
</comment>
<feature type="signal peptide" evidence="1">
    <location>
        <begin position="1"/>
        <end position="24"/>
    </location>
</feature>
<accession>A0ABT8EC95</accession>
<protein>
    <submittedName>
        <fullName evidence="2">Uncharacterized protein</fullName>
    </submittedName>
</protein>
<dbReference type="Proteomes" id="UP001168694">
    <property type="component" value="Unassembled WGS sequence"/>
</dbReference>
<reference evidence="2" key="1">
    <citation type="submission" date="2023-06" db="EMBL/GenBank/DDBJ databases">
        <title>Draft Genome Sequences of Representative Paenibacillus Polymyxa, Bacillus cereus, Fictibacillus sp., and Brevibacillus agri Strains Isolated from Amazonian Dark Earth.</title>
        <authorList>
            <person name="Pellegrinetti T.A."/>
            <person name="Cunha I.C.M."/>
            <person name="Chaves M.G."/>
            <person name="Freitas A.S."/>
            <person name="Silva A.V.R."/>
            <person name="Tsai S.M."/>
            <person name="Mendes L.W."/>
        </authorList>
    </citation>
    <scope>NUCLEOTIDE SEQUENCE</scope>
    <source>
        <strain evidence="2">CENA-BCM004</strain>
    </source>
</reference>
<dbReference type="EMBL" id="JAUHLN010000005">
    <property type="protein sequence ID" value="MDN4075516.1"/>
    <property type="molecule type" value="Genomic_DNA"/>
</dbReference>
<evidence type="ECO:0000313" key="2">
    <source>
        <dbReference type="EMBL" id="MDN4075516.1"/>
    </source>
</evidence>
<feature type="chain" id="PRO_5046470229" evidence="1">
    <location>
        <begin position="25"/>
        <end position="132"/>
    </location>
</feature>
<sequence length="132" mass="14705">MMKKISVILAFIALSLIIPAIAHAGGWDYQGSDVFTHQSKIFLSGGGDFKICLSSNSKSGYYELYDEDPFDRDDVVYSNGIRGLYYKTAGSHDFDSHGCHVFRNIGKYVDGDQAEFYLAKYSGGNSKVYAWD</sequence>
<proteinExistence type="predicted"/>